<proteinExistence type="predicted"/>
<dbReference type="AlphaFoldDB" id="A0A5Q3QF09"/>
<dbReference type="Gene3D" id="3.60.15.10">
    <property type="entry name" value="Ribonuclease Z/Hydroxyacylglutathione hydrolase-like"/>
    <property type="match status" value="1"/>
</dbReference>
<keyword evidence="2" id="KW-1185">Reference proteome</keyword>
<dbReference type="SUPFAM" id="SSF56281">
    <property type="entry name" value="Metallo-hydrolase/oxidoreductase"/>
    <property type="match status" value="1"/>
</dbReference>
<dbReference type="InterPro" id="IPR036866">
    <property type="entry name" value="RibonucZ/Hydroxyglut_hydro"/>
</dbReference>
<dbReference type="Proteomes" id="UP000371041">
    <property type="component" value="Chromosome"/>
</dbReference>
<gene>
    <name evidence="1" type="ORF">GIY23_07610</name>
</gene>
<reference evidence="2" key="1">
    <citation type="submission" date="2019-11" db="EMBL/GenBank/DDBJ databases">
        <title>The complete genome sequence of Saccharopolyspora sp. E2A.</title>
        <authorList>
            <person name="Zhang G."/>
        </authorList>
    </citation>
    <scope>NUCLEOTIDE SEQUENCE [LARGE SCALE GENOMIC DNA]</scope>
    <source>
        <strain evidence="2">E2A</strain>
    </source>
</reference>
<organism evidence="1 2">
    <name type="scientific">Allosaccharopolyspora coralli</name>
    <dbReference type="NCBI Taxonomy" id="2665642"/>
    <lineage>
        <taxon>Bacteria</taxon>
        <taxon>Bacillati</taxon>
        <taxon>Actinomycetota</taxon>
        <taxon>Actinomycetes</taxon>
        <taxon>Pseudonocardiales</taxon>
        <taxon>Pseudonocardiaceae</taxon>
        <taxon>Allosaccharopolyspora</taxon>
    </lineage>
</organism>
<dbReference type="GO" id="GO:0016787">
    <property type="term" value="F:hydrolase activity"/>
    <property type="evidence" value="ECO:0007669"/>
    <property type="project" value="UniProtKB-KW"/>
</dbReference>
<dbReference type="RefSeq" id="WP_154076003.1">
    <property type="nucleotide sequence ID" value="NZ_CP045929.1"/>
</dbReference>
<sequence>MTIWICGTCGVEHPESERPPSRNCLICTDERQWVPETGQWWTTLRELAAEPHELVHEEVDPGVHRLSRSPGFAIGQRTFLVQTPHGNLLWDPPNHLDEPLTTTVEQLGGASVIVASHPHMYGSQVSWSHHLGGVPVLVNARDREWVQRNDPVLHSTHGNCEILPGVTLVEVGGHFPGGMVAHVTHGEGTVLSGDMIMPVADAGWVTFMRSYPNQIPLSVGLVRQIVDRLEPFEFGRLHGLTGRSVHTDAKTSVRRSADRYVDWVSGANDHLG</sequence>
<dbReference type="PANTHER" id="PTHR36839">
    <property type="entry name" value="METALLO-BETA-LACTAMASE FAMILY PROTEIN (AFU_ORTHOLOGUE AFUA_5G12770)"/>
    <property type="match status" value="1"/>
</dbReference>
<dbReference type="PANTHER" id="PTHR36839:SF1">
    <property type="entry name" value="METALLO-BETA-LACTAMASE FAMILY PROTEIN (AFU_ORTHOLOGUE AFUA_5G12770)"/>
    <property type="match status" value="1"/>
</dbReference>
<protein>
    <submittedName>
        <fullName evidence="1">Hydrolase</fullName>
    </submittedName>
</protein>
<accession>A0A5Q3QF09</accession>
<name>A0A5Q3QF09_9PSEU</name>
<dbReference type="KEGG" id="sace:GIY23_07610"/>
<dbReference type="EMBL" id="CP045929">
    <property type="protein sequence ID" value="QGK69407.1"/>
    <property type="molecule type" value="Genomic_DNA"/>
</dbReference>
<keyword evidence="1" id="KW-0378">Hydrolase</keyword>
<evidence type="ECO:0000313" key="2">
    <source>
        <dbReference type="Proteomes" id="UP000371041"/>
    </source>
</evidence>
<evidence type="ECO:0000313" key="1">
    <source>
        <dbReference type="EMBL" id="QGK69407.1"/>
    </source>
</evidence>